<feature type="transmembrane region" description="Helical" evidence="7">
    <location>
        <begin position="73"/>
        <end position="91"/>
    </location>
</feature>
<evidence type="ECO:0000256" key="6">
    <source>
        <dbReference type="SAM" id="MobiDB-lite"/>
    </source>
</evidence>
<feature type="region of interest" description="Disordered" evidence="6">
    <location>
        <begin position="1"/>
        <end position="45"/>
    </location>
</feature>
<dbReference type="Pfam" id="PF07690">
    <property type="entry name" value="MFS_1"/>
    <property type="match status" value="1"/>
</dbReference>
<feature type="compositionally biased region" description="Polar residues" evidence="6">
    <location>
        <begin position="27"/>
        <end position="40"/>
    </location>
</feature>
<evidence type="ECO:0000256" key="2">
    <source>
        <dbReference type="ARBA" id="ARBA00022448"/>
    </source>
</evidence>
<dbReference type="AlphaFoldDB" id="A0AAD7VV23"/>
<organism evidence="8 9">
    <name type="scientific">Lipomyces tetrasporus</name>
    <dbReference type="NCBI Taxonomy" id="54092"/>
    <lineage>
        <taxon>Eukaryota</taxon>
        <taxon>Fungi</taxon>
        <taxon>Dikarya</taxon>
        <taxon>Ascomycota</taxon>
        <taxon>Saccharomycotina</taxon>
        <taxon>Lipomycetes</taxon>
        <taxon>Lipomycetales</taxon>
        <taxon>Lipomycetaceae</taxon>
        <taxon>Lipomyces</taxon>
    </lineage>
</organism>
<protein>
    <submittedName>
        <fullName evidence="8">Major facilitator superfamily domain-containing protein</fullName>
    </submittedName>
</protein>
<feature type="transmembrane region" description="Helical" evidence="7">
    <location>
        <begin position="111"/>
        <end position="132"/>
    </location>
</feature>
<dbReference type="SUPFAM" id="SSF103473">
    <property type="entry name" value="MFS general substrate transporter"/>
    <property type="match status" value="1"/>
</dbReference>
<feature type="transmembrane region" description="Helical" evidence="7">
    <location>
        <begin position="222"/>
        <end position="241"/>
    </location>
</feature>
<dbReference type="GeneID" id="80881725"/>
<dbReference type="InterPro" id="IPR011701">
    <property type="entry name" value="MFS"/>
</dbReference>
<gene>
    <name evidence="8" type="ORF">POJ06DRAFT_244843</name>
</gene>
<keyword evidence="4 7" id="KW-1133">Transmembrane helix</keyword>
<feature type="transmembrane region" description="Helical" evidence="7">
    <location>
        <begin position="447"/>
        <end position="470"/>
    </location>
</feature>
<evidence type="ECO:0000313" key="8">
    <source>
        <dbReference type="EMBL" id="KAJ8102504.1"/>
    </source>
</evidence>
<feature type="transmembrane region" description="Helical" evidence="7">
    <location>
        <begin position="168"/>
        <end position="193"/>
    </location>
</feature>
<evidence type="ECO:0000313" key="9">
    <source>
        <dbReference type="Proteomes" id="UP001217417"/>
    </source>
</evidence>
<feature type="transmembrane region" description="Helical" evidence="7">
    <location>
        <begin position="423"/>
        <end position="441"/>
    </location>
</feature>
<dbReference type="EMBL" id="JARPMG010000002">
    <property type="protein sequence ID" value="KAJ8102504.1"/>
    <property type="molecule type" value="Genomic_DNA"/>
</dbReference>
<dbReference type="GO" id="GO:0005886">
    <property type="term" value="C:plasma membrane"/>
    <property type="evidence" value="ECO:0007669"/>
    <property type="project" value="TreeGrafter"/>
</dbReference>
<feature type="transmembrane region" description="Helical" evidence="7">
    <location>
        <begin position="144"/>
        <end position="162"/>
    </location>
</feature>
<evidence type="ECO:0000256" key="5">
    <source>
        <dbReference type="ARBA" id="ARBA00023136"/>
    </source>
</evidence>
<feature type="compositionally biased region" description="Basic and acidic residues" evidence="6">
    <location>
        <begin position="1"/>
        <end position="22"/>
    </location>
</feature>
<feature type="region of interest" description="Disordered" evidence="6">
    <location>
        <begin position="571"/>
        <end position="595"/>
    </location>
</feature>
<dbReference type="RefSeq" id="XP_056045954.1">
    <property type="nucleotide sequence ID" value="XM_056186559.1"/>
</dbReference>
<evidence type="ECO:0000256" key="1">
    <source>
        <dbReference type="ARBA" id="ARBA00004141"/>
    </source>
</evidence>
<proteinExistence type="predicted"/>
<keyword evidence="5 7" id="KW-0472">Membrane</keyword>
<sequence length="595" mass="66005">MAREELEREALVHEMKGEENRSWHPTPANQSLVGSGTSSPVPEDPIEDEILASRTEGETYLDENFGNPTRSSAYIFLLTLAIGGLQISWSTEFSNGTPFLLSLGMSKTLMSLVWIAGPLSGVLVQPVVGMLSDSSMSPFGRRRPFMVGGAAFTTLSLFMLSWSKDIVAGLLASFTSVIMGATQLLAIIMVYVLDFSVGTVQASARAFIVDNVPIHQQQVANAWAAVLTGVGNIIGFILGTMNLPKIFPFLGDTQFKCLAVFASLALLISVGFACKYIKEKDPRFDVHLREQRVKRRSIPDFFRHTVRGISRLSPQVRLICNTEFFAWTGYFPMLFYTTTYVGEMYYQEVIHARESSSPQLTSDEIDKLWEEATRYASWSLLFYSLTSLVANLILPFVIAPAYSDPDLTKPSPFRIKWLTLPRSWMLSHIVFALAMLSTFFIHTGRQATVMIAVLGIPWAHALWAPFALIAEDIARIKTNARHPNFERFEHEAGIIMGVHNVFVSLPQVFSSLASSVIFKFLAKPRGEEDDNSIVWIFRLSGLGAIVAAYLSTKIKTPDQLSEEDMMFDGLSSDAGSVNNEEAGPADGQVRMSREV</sequence>
<keyword evidence="9" id="KW-1185">Reference proteome</keyword>
<evidence type="ECO:0000256" key="3">
    <source>
        <dbReference type="ARBA" id="ARBA00022692"/>
    </source>
</evidence>
<dbReference type="Gene3D" id="1.20.1250.20">
    <property type="entry name" value="MFS general substrate transporter like domains"/>
    <property type="match status" value="1"/>
</dbReference>
<comment type="caution">
    <text evidence="8">The sequence shown here is derived from an EMBL/GenBank/DDBJ whole genome shotgun (WGS) entry which is preliminary data.</text>
</comment>
<dbReference type="GO" id="GO:0008506">
    <property type="term" value="F:sucrose:proton symporter activity"/>
    <property type="evidence" value="ECO:0007669"/>
    <property type="project" value="TreeGrafter"/>
</dbReference>
<name>A0AAD7VV23_9ASCO</name>
<dbReference type="InterPro" id="IPR036259">
    <property type="entry name" value="MFS_trans_sf"/>
</dbReference>
<keyword evidence="2" id="KW-0813">Transport</keyword>
<dbReference type="PANTHER" id="PTHR19432:SF35">
    <property type="entry name" value="SOLUTE CARRIER FAMILY 45 MEMBER 3 ISOFORM X1"/>
    <property type="match status" value="1"/>
</dbReference>
<evidence type="ECO:0000256" key="7">
    <source>
        <dbReference type="SAM" id="Phobius"/>
    </source>
</evidence>
<comment type="subcellular location">
    <subcellularLocation>
        <location evidence="1">Membrane</location>
        <topology evidence="1">Multi-pass membrane protein</topology>
    </subcellularLocation>
</comment>
<accession>A0AAD7VV23</accession>
<dbReference type="PANTHER" id="PTHR19432">
    <property type="entry name" value="SUGAR TRANSPORTER"/>
    <property type="match status" value="1"/>
</dbReference>
<reference evidence="8" key="1">
    <citation type="submission" date="2023-03" db="EMBL/GenBank/DDBJ databases">
        <title>Near-Complete genome sequence of Lipomyces tetrasporous NRRL Y-64009, an oleaginous yeast capable of growing on lignocellulosic hydrolysates.</title>
        <authorList>
            <consortium name="Lawrence Berkeley National Laboratory"/>
            <person name="Jagtap S.S."/>
            <person name="Liu J.-J."/>
            <person name="Walukiewicz H.E."/>
            <person name="Pangilinan J."/>
            <person name="Lipzen A."/>
            <person name="Ahrendt S."/>
            <person name="Koriabine M."/>
            <person name="Cobaugh K."/>
            <person name="Salamov A."/>
            <person name="Yoshinaga Y."/>
            <person name="Ng V."/>
            <person name="Daum C."/>
            <person name="Grigoriev I.V."/>
            <person name="Slininger P.J."/>
            <person name="Dien B.S."/>
            <person name="Jin Y.-S."/>
            <person name="Rao C.V."/>
        </authorList>
    </citation>
    <scope>NUCLEOTIDE SEQUENCE</scope>
    <source>
        <strain evidence="8">NRRL Y-64009</strain>
    </source>
</reference>
<keyword evidence="3 7" id="KW-0812">Transmembrane</keyword>
<feature type="transmembrane region" description="Helical" evidence="7">
    <location>
        <begin position="253"/>
        <end position="274"/>
    </location>
</feature>
<feature type="transmembrane region" description="Helical" evidence="7">
    <location>
        <begin position="380"/>
        <end position="402"/>
    </location>
</feature>
<dbReference type="Proteomes" id="UP001217417">
    <property type="component" value="Unassembled WGS sequence"/>
</dbReference>
<evidence type="ECO:0000256" key="4">
    <source>
        <dbReference type="ARBA" id="ARBA00022989"/>
    </source>
</evidence>